<evidence type="ECO:0000256" key="9">
    <source>
        <dbReference type="ARBA" id="ARBA00023306"/>
    </source>
</evidence>
<evidence type="ECO:0000256" key="3">
    <source>
        <dbReference type="ARBA" id="ARBA00013194"/>
    </source>
</evidence>
<evidence type="ECO:0000256" key="1">
    <source>
        <dbReference type="ARBA" id="ARBA00000971"/>
    </source>
</evidence>
<keyword evidence="19" id="KW-1185">Reference proteome</keyword>
<dbReference type="Pfam" id="PF00254">
    <property type="entry name" value="FKBP_C"/>
    <property type="match status" value="1"/>
</dbReference>
<dbReference type="HAMAP" id="MF_00303">
    <property type="entry name" value="Trigger_factor_Tig"/>
    <property type="match status" value="1"/>
</dbReference>
<keyword evidence="12" id="KW-0963">Cytoplasm</keyword>
<dbReference type="RefSeq" id="WP_208429192.1">
    <property type="nucleotide sequence ID" value="NZ_JAEPRJ010000001.1"/>
</dbReference>
<evidence type="ECO:0000256" key="5">
    <source>
        <dbReference type="ARBA" id="ARBA00022618"/>
    </source>
</evidence>
<gene>
    <name evidence="12" type="primary">tig</name>
    <name evidence="18" type="ORF">JJN12_08050</name>
</gene>
<comment type="subcellular location">
    <subcellularLocation>
        <location evidence="12">Cytoplasm</location>
    </subcellularLocation>
    <text evidence="12">About half TF is bound to the ribosome near the polypeptide exit tunnel while the other half is free in the cytoplasm.</text>
</comment>
<dbReference type="InterPro" id="IPR008880">
    <property type="entry name" value="Trigger_fac_C"/>
</dbReference>
<dbReference type="EMBL" id="JAEPRJ010000001">
    <property type="protein sequence ID" value="MBK5897726.1"/>
    <property type="molecule type" value="Genomic_DNA"/>
</dbReference>
<dbReference type="InterPro" id="IPR037041">
    <property type="entry name" value="Trigger_fac_C_sf"/>
</dbReference>
<reference evidence="18 19" key="1">
    <citation type="submission" date="2021-01" db="EMBL/GenBank/DDBJ databases">
        <title>Isolation and description of Catonella massiliensis sp. nov., a novel Catonella species, isolated from a stable periodontitis subject.</title>
        <authorList>
            <person name="Antezack A."/>
            <person name="Boxberger M."/>
            <person name="La Scola B."/>
            <person name="Monnet-Corti V."/>
        </authorList>
    </citation>
    <scope>NUCLEOTIDE SEQUENCE [LARGE SCALE GENOMIC DNA]</scope>
    <source>
        <strain evidence="18 19">Marseille-Q4567</strain>
    </source>
</reference>
<comment type="caution">
    <text evidence="18">The sequence shown here is derived from an EMBL/GenBank/DDBJ whole genome shotgun (WGS) entry which is preliminary data.</text>
</comment>
<protein>
    <recommendedName>
        <fullName evidence="4 12">Trigger factor</fullName>
        <shortName evidence="12">TF</shortName>
        <ecNumber evidence="3 12">5.2.1.8</ecNumber>
    </recommendedName>
    <alternativeName>
        <fullName evidence="11 12">PPIase</fullName>
    </alternativeName>
</protein>
<keyword evidence="6 12" id="KW-0697">Rotamase</keyword>
<dbReference type="PIRSF" id="PIRSF003095">
    <property type="entry name" value="Trigger_factor"/>
    <property type="match status" value="1"/>
</dbReference>
<keyword evidence="15" id="KW-0175">Coiled coil</keyword>
<organism evidence="18 19">
    <name type="scientific">Catonella massiliensis</name>
    <dbReference type="NCBI Taxonomy" id="2799636"/>
    <lineage>
        <taxon>Bacteria</taxon>
        <taxon>Bacillati</taxon>
        <taxon>Bacillota</taxon>
        <taxon>Clostridia</taxon>
        <taxon>Lachnospirales</taxon>
        <taxon>Lachnospiraceae</taxon>
        <taxon>Catonella</taxon>
    </lineage>
</organism>
<dbReference type="Gene3D" id="1.10.3120.10">
    <property type="entry name" value="Trigger factor, C-terminal domain"/>
    <property type="match status" value="1"/>
</dbReference>
<dbReference type="PANTHER" id="PTHR30560">
    <property type="entry name" value="TRIGGER FACTOR CHAPERONE AND PEPTIDYL-PROLYL CIS/TRANS ISOMERASE"/>
    <property type="match status" value="1"/>
</dbReference>
<dbReference type="PANTHER" id="PTHR30560:SF3">
    <property type="entry name" value="TRIGGER FACTOR-LIKE PROTEIN TIG, CHLOROPLASTIC"/>
    <property type="match status" value="1"/>
</dbReference>
<accession>A0ABS1J0Q3</accession>
<dbReference type="SUPFAM" id="SSF54534">
    <property type="entry name" value="FKBP-like"/>
    <property type="match status" value="1"/>
</dbReference>
<evidence type="ECO:0000256" key="15">
    <source>
        <dbReference type="SAM" id="Coils"/>
    </source>
</evidence>
<proteinExistence type="inferred from homology"/>
<dbReference type="NCBIfam" id="TIGR00115">
    <property type="entry name" value="tig"/>
    <property type="match status" value="1"/>
</dbReference>
<feature type="region of interest" description="Disordered" evidence="16">
    <location>
        <begin position="430"/>
        <end position="452"/>
    </location>
</feature>
<evidence type="ECO:0000256" key="7">
    <source>
        <dbReference type="ARBA" id="ARBA00023186"/>
    </source>
</evidence>
<evidence type="ECO:0000256" key="13">
    <source>
        <dbReference type="PROSITE-ProRule" id="PRU00277"/>
    </source>
</evidence>
<dbReference type="InterPro" id="IPR001179">
    <property type="entry name" value="PPIase_FKBP_dom"/>
</dbReference>
<keyword evidence="7 12" id="KW-0143">Chaperone</keyword>
<dbReference type="Gene3D" id="3.30.70.1050">
    <property type="entry name" value="Trigger factor ribosome-binding domain"/>
    <property type="match status" value="1"/>
</dbReference>
<keyword evidence="8 12" id="KW-0413">Isomerase</keyword>
<evidence type="ECO:0000256" key="4">
    <source>
        <dbReference type="ARBA" id="ARBA00016902"/>
    </source>
</evidence>
<dbReference type="InterPro" id="IPR036611">
    <property type="entry name" value="Trigger_fac_ribosome-bd_sf"/>
</dbReference>
<comment type="similarity">
    <text evidence="2 12 14">Belongs to the FKBP-type PPIase family. Tig subfamily.</text>
</comment>
<dbReference type="SUPFAM" id="SSF109998">
    <property type="entry name" value="Triger factor/SurA peptide-binding domain-like"/>
    <property type="match status" value="1"/>
</dbReference>
<keyword evidence="9 12" id="KW-0131">Cell cycle</keyword>
<dbReference type="PROSITE" id="PS50059">
    <property type="entry name" value="FKBP_PPIASE"/>
    <property type="match status" value="1"/>
</dbReference>
<dbReference type="InterPro" id="IPR005215">
    <property type="entry name" value="Trig_fac"/>
</dbReference>
<evidence type="ECO:0000256" key="11">
    <source>
        <dbReference type="ARBA" id="ARBA00029986"/>
    </source>
</evidence>
<comment type="domain">
    <text evidence="12">Consists of 3 domains; the N-terminus binds the ribosome, the middle domain has PPIase activity, while the C-terminus has intrinsic chaperone activity on its own.</text>
</comment>
<evidence type="ECO:0000313" key="19">
    <source>
        <dbReference type="Proteomes" id="UP000604730"/>
    </source>
</evidence>
<keyword evidence="5 12" id="KW-0132">Cell division</keyword>
<dbReference type="Gene3D" id="3.10.50.40">
    <property type="match status" value="1"/>
</dbReference>
<evidence type="ECO:0000256" key="16">
    <source>
        <dbReference type="SAM" id="MobiDB-lite"/>
    </source>
</evidence>
<comment type="function">
    <text evidence="10 12">Involved in protein export. Acts as a chaperone by maintaining the newly synthesized protein in an open conformation. Functions as a peptidyl-prolyl cis-trans isomerase.</text>
</comment>
<dbReference type="InterPro" id="IPR008881">
    <property type="entry name" value="Trigger_fac_ribosome-bd_bac"/>
</dbReference>
<sequence length="452" mass="51040">MSAKIENLEQKNMVKLTIEREAKELEEAINKVYHKQKNRIAVPGFRKGKAPLAMIEKMYGAEVFFEDAANEIIGAAYEEAVKDSDLEIVSQPEIEVTQIEKGKPFIFTATVAVKPEVELGEYKGVSVPKADTSVSEEELNNEIDQDRNKNARTIKVEDGAAENGDETVIDFDGYVDGKQFDGGKSENYPLTLGSHAFIEGFEDQIVGHKAGDEFDVNVTFPEEYHAKALAGKPATFKVVLKEIKRKELPELDDEFVQDISEYDTVDQYKEALKKRIAERKENTAKSAKEEAVIDKVIEAAKMDIPEAMIESQTRQMAQDFANRIRQQGLSPEQYFQFTGMTPDAFMENLRPQALKRIQSRLVLEAIVKAEKIEASEEDFNKELEEMSKSYNMEIEKLREAIGEEEKKSMMADLAVSKAVDFIRDAALEADAEEAPKKAARKPRKKKEETTEE</sequence>
<dbReference type="InterPro" id="IPR027304">
    <property type="entry name" value="Trigger_fact/SurA_dom_sf"/>
</dbReference>
<dbReference type="Pfam" id="PF05697">
    <property type="entry name" value="Trigger_N"/>
    <property type="match status" value="1"/>
</dbReference>
<evidence type="ECO:0000256" key="12">
    <source>
        <dbReference type="HAMAP-Rule" id="MF_00303"/>
    </source>
</evidence>
<dbReference type="GO" id="GO:0003755">
    <property type="term" value="F:peptidyl-prolyl cis-trans isomerase activity"/>
    <property type="evidence" value="ECO:0007669"/>
    <property type="project" value="UniProtKB-EC"/>
</dbReference>
<feature type="coiled-coil region" evidence="15">
    <location>
        <begin position="369"/>
        <end position="407"/>
    </location>
</feature>
<dbReference type="Pfam" id="PF05698">
    <property type="entry name" value="Trigger_C"/>
    <property type="match status" value="1"/>
</dbReference>
<comment type="catalytic activity">
    <reaction evidence="1 12 13">
        <text>[protein]-peptidylproline (omega=180) = [protein]-peptidylproline (omega=0)</text>
        <dbReference type="Rhea" id="RHEA:16237"/>
        <dbReference type="Rhea" id="RHEA-COMP:10747"/>
        <dbReference type="Rhea" id="RHEA-COMP:10748"/>
        <dbReference type="ChEBI" id="CHEBI:83833"/>
        <dbReference type="ChEBI" id="CHEBI:83834"/>
        <dbReference type="EC" id="5.2.1.8"/>
    </reaction>
</comment>
<evidence type="ECO:0000256" key="8">
    <source>
        <dbReference type="ARBA" id="ARBA00023235"/>
    </source>
</evidence>
<feature type="coiled-coil region" evidence="15">
    <location>
        <begin position="8"/>
        <end position="35"/>
    </location>
</feature>
<evidence type="ECO:0000256" key="6">
    <source>
        <dbReference type="ARBA" id="ARBA00023110"/>
    </source>
</evidence>
<dbReference type="InterPro" id="IPR046357">
    <property type="entry name" value="PPIase_dom_sf"/>
</dbReference>
<evidence type="ECO:0000259" key="17">
    <source>
        <dbReference type="PROSITE" id="PS50059"/>
    </source>
</evidence>
<name>A0ABS1J0Q3_9FIRM</name>
<dbReference type="SUPFAM" id="SSF102735">
    <property type="entry name" value="Trigger factor ribosome-binding domain"/>
    <property type="match status" value="1"/>
</dbReference>
<evidence type="ECO:0000256" key="2">
    <source>
        <dbReference type="ARBA" id="ARBA00005464"/>
    </source>
</evidence>
<evidence type="ECO:0000313" key="18">
    <source>
        <dbReference type="EMBL" id="MBK5897726.1"/>
    </source>
</evidence>
<dbReference type="Proteomes" id="UP000604730">
    <property type="component" value="Unassembled WGS sequence"/>
</dbReference>
<dbReference type="EC" id="5.2.1.8" evidence="3 12"/>
<feature type="domain" description="PPIase FKBP-type" evidence="17">
    <location>
        <begin position="164"/>
        <end position="249"/>
    </location>
</feature>
<evidence type="ECO:0000256" key="10">
    <source>
        <dbReference type="ARBA" id="ARBA00024849"/>
    </source>
</evidence>
<evidence type="ECO:0000256" key="14">
    <source>
        <dbReference type="RuleBase" id="RU003914"/>
    </source>
</evidence>